<reference evidence="3" key="1">
    <citation type="submission" date="2021-06" db="EMBL/GenBank/DDBJ databases">
        <authorList>
            <person name="Hodson N. C."/>
            <person name="Mongue J. A."/>
            <person name="Jaron S. K."/>
        </authorList>
    </citation>
    <scope>NUCLEOTIDE SEQUENCE</scope>
</reference>
<dbReference type="OrthoDB" id="436519at2759"/>
<evidence type="ECO:0000313" key="4">
    <source>
        <dbReference type="Proteomes" id="UP000708208"/>
    </source>
</evidence>
<dbReference type="PROSITE" id="PS50076">
    <property type="entry name" value="DNAJ_2"/>
    <property type="match status" value="1"/>
</dbReference>
<evidence type="ECO:0000256" key="1">
    <source>
        <dbReference type="ARBA" id="ARBA00023186"/>
    </source>
</evidence>
<dbReference type="SMART" id="SM00271">
    <property type="entry name" value="DnaJ"/>
    <property type="match status" value="1"/>
</dbReference>
<name>A0A8J2JEJ8_9HEXA</name>
<dbReference type="InterPro" id="IPR029827">
    <property type="entry name" value="JDP1-like"/>
</dbReference>
<dbReference type="InterPro" id="IPR001623">
    <property type="entry name" value="DnaJ_domain"/>
</dbReference>
<dbReference type="PANTHER" id="PTHR44500:SF1">
    <property type="entry name" value="DNAJ HOMOLOG SUBFAMILY C MEMBER 12"/>
    <property type="match status" value="1"/>
</dbReference>
<sequence length="170" mass="19888">MWSGLNFSSKQTDPNYYQILGCCENATVEQITTEYRIRALKHHPDKNPGSEKALQEFQKLQEARDTLADHSKRKVYDEWRKSGVGITYQQWKNINDRCQMTMHWATPKKSTMLEGKGVEDPFRNDEWHPDQISTCLLPEINRINLLVGRRWWDKLLRSCGTWAVGSGMNE</sequence>
<gene>
    <name evidence="3" type="ORF">AFUS01_LOCUS7555</name>
</gene>
<dbReference type="EMBL" id="CAJVCH010051161">
    <property type="protein sequence ID" value="CAG7718136.1"/>
    <property type="molecule type" value="Genomic_DNA"/>
</dbReference>
<dbReference type="PANTHER" id="PTHR44500">
    <property type="entry name" value="DNAJ HOMOLOG SUBFAMILY C MEMBER 12"/>
    <property type="match status" value="1"/>
</dbReference>
<proteinExistence type="predicted"/>
<dbReference type="CDD" id="cd06257">
    <property type="entry name" value="DnaJ"/>
    <property type="match status" value="1"/>
</dbReference>
<dbReference type="Proteomes" id="UP000708208">
    <property type="component" value="Unassembled WGS sequence"/>
</dbReference>
<comment type="caution">
    <text evidence="3">The sequence shown here is derived from an EMBL/GenBank/DDBJ whole genome shotgun (WGS) entry which is preliminary data.</text>
</comment>
<organism evidence="3 4">
    <name type="scientific">Allacma fusca</name>
    <dbReference type="NCBI Taxonomy" id="39272"/>
    <lineage>
        <taxon>Eukaryota</taxon>
        <taxon>Metazoa</taxon>
        <taxon>Ecdysozoa</taxon>
        <taxon>Arthropoda</taxon>
        <taxon>Hexapoda</taxon>
        <taxon>Collembola</taxon>
        <taxon>Symphypleona</taxon>
        <taxon>Sminthuridae</taxon>
        <taxon>Allacma</taxon>
    </lineage>
</organism>
<dbReference type="GO" id="GO:0005737">
    <property type="term" value="C:cytoplasm"/>
    <property type="evidence" value="ECO:0007669"/>
    <property type="project" value="TreeGrafter"/>
</dbReference>
<dbReference type="AlphaFoldDB" id="A0A8J2JEJ8"/>
<feature type="domain" description="J" evidence="2">
    <location>
        <begin position="15"/>
        <end position="80"/>
    </location>
</feature>
<protein>
    <recommendedName>
        <fullName evidence="2">J domain-containing protein</fullName>
    </recommendedName>
</protein>
<accession>A0A8J2JEJ8</accession>
<evidence type="ECO:0000313" key="3">
    <source>
        <dbReference type="EMBL" id="CAG7718136.1"/>
    </source>
</evidence>
<dbReference type="Pfam" id="PF00226">
    <property type="entry name" value="DnaJ"/>
    <property type="match status" value="1"/>
</dbReference>
<keyword evidence="1" id="KW-0143">Chaperone</keyword>
<keyword evidence="4" id="KW-1185">Reference proteome</keyword>
<evidence type="ECO:0000259" key="2">
    <source>
        <dbReference type="PROSITE" id="PS50076"/>
    </source>
</evidence>